<dbReference type="PANTHER" id="PTHR21089">
    <property type="entry name" value="SHIKIMATE DEHYDROGENASE"/>
    <property type="match status" value="1"/>
</dbReference>
<keyword evidence="2" id="KW-0057">Aromatic amino acid biosynthesis</keyword>
<accession>A0A2T0PWW1</accession>
<dbReference type="NCBIfam" id="NF001311">
    <property type="entry name" value="PRK00258.1-3"/>
    <property type="match status" value="1"/>
</dbReference>
<organism evidence="5 6">
    <name type="scientific">Allonocardiopsis opalescens</name>
    <dbReference type="NCBI Taxonomy" id="1144618"/>
    <lineage>
        <taxon>Bacteria</taxon>
        <taxon>Bacillati</taxon>
        <taxon>Actinomycetota</taxon>
        <taxon>Actinomycetes</taxon>
        <taxon>Streptosporangiales</taxon>
        <taxon>Allonocardiopsis</taxon>
    </lineage>
</organism>
<dbReference type="Proteomes" id="UP000237846">
    <property type="component" value="Unassembled WGS sequence"/>
</dbReference>
<feature type="domain" description="SDH C-terminal" evidence="4">
    <location>
        <begin position="240"/>
        <end position="270"/>
    </location>
</feature>
<dbReference type="CDD" id="cd01065">
    <property type="entry name" value="NAD_bind_Shikimate_DH"/>
    <property type="match status" value="1"/>
</dbReference>
<reference evidence="5 6" key="1">
    <citation type="submission" date="2018-03" db="EMBL/GenBank/DDBJ databases">
        <title>Genomic Encyclopedia of Archaeal and Bacterial Type Strains, Phase II (KMG-II): from individual species to whole genera.</title>
        <authorList>
            <person name="Goeker M."/>
        </authorList>
    </citation>
    <scope>NUCLEOTIDE SEQUENCE [LARGE SCALE GENOMIC DNA]</scope>
    <source>
        <strain evidence="5 6">DSM 45601</strain>
    </source>
</reference>
<dbReference type="InterPro" id="IPR036291">
    <property type="entry name" value="NAD(P)-bd_dom_sf"/>
</dbReference>
<keyword evidence="6" id="KW-1185">Reference proteome</keyword>
<dbReference type="RefSeq" id="WP_106250574.1">
    <property type="nucleotide sequence ID" value="NZ_PVZC01000008.1"/>
</dbReference>
<dbReference type="GO" id="GO:0019632">
    <property type="term" value="P:shikimate metabolic process"/>
    <property type="evidence" value="ECO:0007669"/>
    <property type="project" value="TreeGrafter"/>
</dbReference>
<dbReference type="PANTHER" id="PTHR21089:SF1">
    <property type="entry name" value="BIFUNCTIONAL 3-DEHYDROQUINATE DEHYDRATASE_SHIKIMATE DEHYDROGENASE, CHLOROPLASTIC"/>
    <property type="match status" value="1"/>
</dbReference>
<feature type="domain" description="Shikimate dehydrogenase substrate binding N-terminal" evidence="3">
    <location>
        <begin position="9"/>
        <end position="91"/>
    </location>
</feature>
<dbReference type="GO" id="GO:0009073">
    <property type="term" value="P:aromatic amino acid family biosynthetic process"/>
    <property type="evidence" value="ECO:0007669"/>
    <property type="project" value="UniProtKB-KW"/>
</dbReference>
<comment type="caution">
    <text evidence="5">The sequence shown here is derived from an EMBL/GenBank/DDBJ whole genome shotgun (WGS) entry which is preliminary data.</text>
</comment>
<dbReference type="InterPro" id="IPR013708">
    <property type="entry name" value="Shikimate_DH-bd_N"/>
</dbReference>
<dbReference type="InterPro" id="IPR041121">
    <property type="entry name" value="SDH_C"/>
</dbReference>
<comment type="pathway">
    <text evidence="1">Metabolic intermediate biosynthesis; chorismate biosynthesis; chorismate from D-erythrose 4-phosphate and phosphoenolpyruvate: step 4/7.</text>
</comment>
<gene>
    <name evidence="5" type="ORF">CLV72_10826</name>
</gene>
<evidence type="ECO:0000259" key="4">
    <source>
        <dbReference type="Pfam" id="PF18317"/>
    </source>
</evidence>
<evidence type="ECO:0000259" key="3">
    <source>
        <dbReference type="Pfam" id="PF08501"/>
    </source>
</evidence>
<name>A0A2T0PWW1_9ACTN</name>
<sequence length="275" mass="27847">MTSERRAAVLGAPVAHSLSPVLHTAAYTALGLDGWEYSAVECREDELPGLLDSLDARWAGLSLTMPLKRTVLPLLDRLTDLAAAVGAANTVVLGPDGRTGHNTDVHGIVAALGEAGVRRVRSALVLGAGATAASSLAAAVELGASRITVAARDLRRTEQLEAAADRLGVMARPCPLDALPGLLDVDLLMSALPPGAADPFAPVVAGAADGPGAVFDVVYGPRPSPLVAAVRAAGGTAVDGLPMLLHQAARQVELMTGLAPAPVEAMRSALAAHTA</sequence>
<dbReference type="InterPro" id="IPR022893">
    <property type="entry name" value="Shikimate_DH_fam"/>
</dbReference>
<evidence type="ECO:0000313" key="5">
    <source>
        <dbReference type="EMBL" id="PRX96022.1"/>
    </source>
</evidence>
<dbReference type="SUPFAM" id="SSF53223">
    <property type="entry name" value="Aminoacid dehydrogenase-like, N-terminal domain"/>
    <property type="match status" value="1"/>
</dbReference>
<dbReference type="GO" id="GO:0004764">
    <property type="term" value="F:shikimate 3-dehydrogenase (NADP+) activity"/>
    <property type="evidence" value="ECO:0007669"/>
    <property type="project" value="InterPro"/>
</dbReference>
<keyword evidence="2" id="KW-0028">Amino-acid biosynthesis</keyword>
<dbReference type="Gene3D" id="3.40.50.720">
    <property type="entry name" value="NAD(P)-binding Rossmann-like Domain"/>
    <property type="match status" value="1"/>
</dbReference>
<dbReference type="EMBL" id="PVZC01000008">
    <property type="protein sequence ID" value="PRX96022.1"/>
    <property type="molecule type" value="Genomic_DNA"/>
</dbReference>
<dbReference type="InterPro" id="IPR046346">
    <property type="entry name" value="Aminoacid_DH-like_N_sf"/>
</dbReference>
<dbReference type="GO" id="GO:0009423">
    <property type="term" value="P:chorismate biosynthetic process"/>
    <property type="evidence" value="ECO:0007669"/>
    <property type="project" value="TreeGrafter"/>
</dbReference>
<evidence type="ECO:0000256" key="2">
    <source>
        <dbReference type="ARBA" id="ARBA00023141"/>
    </source>
</evidence>
<evidence type="ECO:0000313" key="6">
    <source>
        <dbReference type="Proteomes" id="UP000237846"/>
    </source>
</evidence>
<dbReference type="OrthoDB" id="9776868at2"/>
<proteinExistence type="predicted"/>
<dbReference type="AlphaFoldDB" id="A0A2T0PWW1"/>
<dbReference type="SUPFAM" id="SSF51735">
    <property type="entry name" value="NAD(P)-binding Rossmann-fold domains"/>
    <property type="match status" value="1"/>
</dbReference>
<protein>
    <submittedName>
        <fullName evidence="5">Shikimate dehydrogenase</fullName>
    </submittedName>
</protein>
<evidence type="ECO:0000256" key="1">
    <source>
        <dbReference type="ARBA" id="ARBA00004871"/>
    </source>
</evidence>
<dbReference type="GO" id="GO:0005829">
    <property type="term" value="C:cytosol"/>
    <property type="evidence" value="ECO:0007669"/>
    <property type="project" value="TreeGrafter"/>
</dbReference>
<dbReference type="Pfam" id="PF08501">
    <property type="entry name" value="Shikimate_dh_N"/>
    <property type="match status" value="1"/>
</dbReference>
<dbReference type="GO" id="GO:0050661">
    <property type="term" value="F:NADP binding"/>
    <property type="evidence" value="ECO:0007669"/>
    <property type="project" value="TreeGrafter"/>
</dbReference>
<dbReference type="Pfam" id="PF18317">
    <property type="entry name" value="SDH_C"/>
    <property type="match status" value="1"/>
</dbReference>
<dbReference type="Gene3D" id="3.40.50.10860">
    <property type="entry name" value="Leucine Dehydrogenase, chain A, domain 1"/>
    <property type="match status" value="1"/>
</dbReference>